<evidence type="ECO:0000256" key="9">
    <source>
        <dbReference type="SAM" id="Phobius"/>
    </source>
</evidence>
<feature type="transmembrane region" description="Helical" evidence="9">
    <location>
        <begin position="169"/>
        <end position="187"/>
    </location>
</feature>
<dbReference type="PANTHER" id="PTHR11403">
    <property type="entry name" value="CYTOCHROME C OXIDASE SUBUNIT III"/>
    <property type="match status" value="1"/>
</dbReference>
<comment type="similarity">
    <text evidence="2 8">Belongs to the cytochrome c oxidase subunit 3 family.</text>
</comment>
<evidence type="ECO:0000256" key="1">
    <source>
        <dbReference type="ARBA" id="ARBA00004141"/>
    </source>
</evidence>
<organism evidence="11">
    <name type="scientific">Karlodinium veneficum</name>
    <name type="common">Dinoflagellate</name>
    <name type="synonym">Karlodinium micrum</name>
    <dbReference type="NCBI Taxonomy" id="407301"/>
    <lineage>
        <taxon>Eukaryota</taxon>
        <taxon>Sar</taxon>
        <taxon>Alveolata</taxon>
        <taxon>Dinophyceae</taxon>
        <taxon>Gymnodiniales</taxon>
        <taxon>Kareniaceae</taxon>
        <taxon>Karlodinium</taxon>
    </lineage>
</organism>
<keyword evidence="7 9" id="KW-0472">Membrane</keyword>
<feature type="transmembrane region" description="Helical" evidence="9">
    <location>
        <begin position="88"/>
        <end position="115"/>
    </location>
</feature>
<comment type="function">
    <text evidence="8">Component of the cytochrome c oxidase, the last enzyme in the mitochondrial electron transport chain which drives oxidative phosphorylation. The respiratory chain contains 3 multisubunit complexes succinate dehydrogenase (complex II, CII), ubiquinol-cytochrome c oxidoreductase (cytochrome b-c1 complex, complex III, CIII) and cytochrome c oxidase (complex IV, CIV), that cooperate to transfer electrons derived from NADH and succinate to molecular oxygen, creating an electrochemical gradient over the inner membrane that drives transmembrane transport and the ATP synthase. Cytochrome c oxidase is the component of the respiratory chain that catalyzes the reduction of oxygen to water. Electrons originating from reduced cytochrome c in the intermembrane space (IMS) are transferred via the dinuclear copper A center (CU(A)) of subunit 2 and heme A of subunit 1 to the active site in subunit 1, a binuclear center (BNC) formed by heme A3 and copper B (CU(B)). The BNC reduces molecular oxygen to 2 water molecules using 4 electrons from cytochrome c in the IMS and 4 protons from the mitochondrial matrix.</text>
</comment>
<dbReference type="GO" id="GO:0006123">
    <property type="term" value="P:mitochondrial electron transport, cytochrome c to oxygen"/>
    <property type="evidence" value="ECO:0007669"/>
    <property type="project" value="TreeGrafter"/>
</dbReference>
<geneLocation type="mitochondrion" evidence="11"/>
<evidence type="ECO:0000256" key="5">
    <source>
        <dbReference type="ARBA" id="ARBA00022967"/>
    </source>
</evidence>
<feature type="transmembrane region" description="Helical" evidence="9">
    <location>
        <begin position="53"/>
        <end position="76"/>
    </location>
</feature>
<accession>A9XIQ6</accession>
<dbReference type="GO" id="GO:0016020">
    <property type="term" value="C:membrane"/>
    <property type="evidence" value="ECO:0007669"/>
    <property type="project" value="UniProtKB-SubCell"/>
</dbReference>
<dbReference type="Gene3D" id="1.20.120.80">
    <property type="entry name" value="Cytochrome c oxidase, subunit III, four-helix bundle"/>
    <property type="match status" value="1"/>
</dbReference>
<dbReference type="GO" id="GO:0004129">
    <property type="term" value="F:cytochrome-c oxidase activity"/>
    <property type="evidence" value="ECO:0007669"/>
    <property type="project" value="InterPro"/>
</dbReference>
<keyword evidence="5" id="KW-1278">Translocase</keyword>
<sequence>QLLYFGFSNSIHQEVASGPFCLLVNSPWLSVFALLFFLYVLGLNLYCWNGIHFSWSLDFVFFCLFSGLIITLHFWFRDLLRELNKKYEILLMVLFLVFFLFLASEGLLFISFFWASLHSLSSPSLGVWPAEGFYVPDPCELTFANTLLLSNAAVSLGGAFVSLEISSSFWVLFSLFSFILAWTFMSLQIKEFRIMGLSINDSVYSSVFFFLTGLHFFHLVVGLFLLSLFFWGCCFPTKIVWFLNLRVSEVHLFYNLQNFYWHFLEILWLFIFLFLYSL</sequence>
<feature type="domain" description="Heme-copper oxidase subunit III family profile" evidence="10">
    <location>
        <begin position="16"/>
        <end position="278"/>
    </location>
</feature>
<feature type="transmembrane region" description="Helical" evidence="9">
    <location>
        <begin position="20"/>
        <end position="41"/>
    </location>
</feature>
<dbReference type="PROSITE" id="PS50253">
    <property type="entry name" value="COX3"/>
    <property type="match status" value="1"/>
</dbReference>
<dbReference type="Pfam" id="PF00510">
    <property type="entry name" value="COX3"/>
    <property type="match status" value="1"/>
</dbReference>
<evidence type="ECO:0000259" key="10">
    <source>
        <dbReference type="PROSITE" id="PS50253"/>
    </source>
</evidence>
<feature type="transmembrane region" description="Helical" evidence="9">
    <location>
        <begin position="207"/>
        <end position="231"/>
    </location>
</feature>
<dbReference type="InterPro" id="IPR013833">
    <property type="entry name" value="Cyt_c_oxidase_su3_a-hlx"/>
</dbReference>
<evidence type="ECO:0000256" key="6">
    <source>
        <dbReference type="ARBA" id="ARBA00022989"/>
    </source>
</evidence>
<dbReference type="EMBL" id="EF443023">
    <property type="protein sequence ID" value="ABR15107.1"/>
    <property type="molecule type" value="mRNA"/>
</dbReference>
<dbReference type="InterPro" id="IPR000298">
    <property type="entry name" value="Cyt_c_oxidase-like_su3"/>
</dbReference>
<reference evidence="11" key="1">
    <citation type="journal article" date="2007" name="BMC Biol.">
        <title>Broad genomic and transcriptional analysis reveals a highly derived genome in dinoflagellate mitochondria.</title>
        <authorList>
            <person name="Jackson C.J."/>
            <person name="Norman J.E."/>
            <person name="Schnare M.N."/>
            <person name="Gray M.W."/>
            <person name="Keeling P.J."/>
            <person name="Waller R.F."/>
        </authorList>
    </citation>
    <scope>NUCLEOTIDE SEQUENCE</scope>
</reference>
<keyword evidence="6 9" id="KW-1133">Transmembrane helix</keyword>
<dbReference type="SUPFAM" id="SSF81452">
    <property type="entry name" value="Cytochrome c oxidase subunit III-like"/>
    <property type="match status" value="1"/>
</dbReference>
<evidence type="ECO:0000256" key="2">
    <source>
        <dbReference type="ARBA" id="ARBA00010581"/>
    </source>
</evidence>
<keyword evidence="8 11" id="KW-0496">Mitochondrion</keyword>
<protein>
    <recommendedName>
        <fullName evidence="3 8">Cytochrome c oxidase subunit 3</fullName>
    </recommendedName>
</protein>
<evidence type="ECO:0000256" key="7">
    <source>
        <dbReference type="ARBA" id="ARBA00023136"/>
    </source>
</evidence>
<feature type="transmembrane region" description="Helical" evidence="9">
    <location>
        <begin position="259"/>
        <end position="276"/>
    </location>
</feature>
<dbReference type="InterPro" id="IPR035973">
    <property type="entry name" value="Cyt_c_oxidase_su3-like_sf"/>
</dbReference>
<dbReference type="AlphaFoldDB" id="A9XIQ6"/>
<evidence type="ECO:0000256" key="3">
    <source>
        <dbReference type="ARBA" id="ARBA00015944"/>
    </source>
</evidence>
<keyword evidence="4 8" id="KW-0812">Transmembrane</keyword>
<evidence type="ECO:0000256" key="8">
    <source>
        <dbReference type="RuleBase" id="RU003375"/>
    </source>
</evidence>
<evidence type="ECO:0000256" key="4">
    <source>
        <dbReference type="ARBA" id="ARBA00022692"/>
    </source>
</evidence>
<evidence type="ECO:0000313" key="11">
    <source>
        <dbReference type="EMBL" id="ABR15107.1"/>
    </source>
</evidence>
<dbReference type="GO" id="GO:0005739">
    <property type="term" value="C:mitochondrion"/>
    <property type="evidence" value="ECO:0007669"/>
    <property type="project" value="TreeGrafter"/>
</dbReference>
<name>A9XIQ6_KARVE</name>
<dbReference type="InterPro" id="IPR024791">
    <property type="entry name" value="Cyt_c/ubiquinol_Oxase_su3"/>
</dbReference>
<comment type="subcellular location">
    <subcellularLocation>
        <location evidence="1">Membrane</location>
        <topology evidence="1">Multi-pass membrane protein</topology>
    </subcellularLocation>
</comment>
<dbReference type="PANTHER" id="PTHR11403:SF7">
    <property type="entry name" value="CYTOCHROME C OXIDASE SUBUNIT 3"/>
    <property type="match status" value="1"/>
</dbReference>
<gene>
    <name evidence="11" type="primary">COX3</name>
</gene>
<feature type="non-terminal residue" evidence="11">
    <location>
        <position position="1"/>
    </location>
</feature>
<proteinExistence type="evidence at transcript level"/>